<dbReference type="Pfam" id="PF07228">
    <property type="entry name" value="SpoIIE"/>
    <property type="match status" value="1"/>
</dbReference>
<dbReference type="InParanoid" id="A0A420XQQ3"/>
<dbReference type="InterPro" id="IPR001932">
    <property type="entry name" value="PPM-type_phosphatase-like_dom"/>
</dbReference>
<dbReference type="OrthoDB" id="342342at2"/>
<feature type="transmembrane region" description="Helical" evidence="2">
    <location>
        <begin position="20"/>
        <end position="38"/>
    </location>
</feature>
<sequence length="378" mass="39332">MISALARLLPADRRARTQLVLVVELAAVVVLALLQHYYGDKLVVVPWLSLAPLTASLVLWWAPTAVVALAAVGAVAFLSDRIGDLFTTQGWIRLAGSTALAGFAVLSSLIRTRREERIRRVTEVAAVAQATILHPVPVAVGGMTLASRYVSASADALVGGDLYDVVATPSGVRVVLGDARGKGLPAVQTAATVLSAFRAAAPRDGVSLEDLAREIEQTLQARLGAEDFVTAVLCELEPGGALTLVNCGHPQPLRLARGRAPETLGSWESPPLGLGVQPKAERFELGAGERLLLFTDGLVEARDGQGRFFALEPAADSALSPSPATTGAAGLEHALDTLMDQVREHVGGNLADDVAVLVVETPYSVSAAALSAGSAGVW</sequence>
<comment type="caution">
    <text evidence="4">The sequence shown here is derived from an EMBL/GenBank/DDBJ whole genome shotgun (WGS) entry which is preliminary data.</text>
</comment>
<dbReference type="SMART" id="SM00331">
    <property type="entry name" value="PP2C_SIG"/>
    <property type="match status" value="1"/>
</dbReference>
<keyword evidence="5" id="KW-1185">Reference proteome</keyword>
<feature type="transmembrane region" description="Helical" evidence="2">
    <location>
        <begin position="90"/>
        <end position="110"/>
    </location>
</feature>
<dbReference type="PANTHER" id="PTHR43156:SF2">
    <property type="entry name" value="STAGE II SPORULATION PROTEIN E"/>
    <property type="match status" value="1"/>
</dbReference>
<dbReference type="Gene3D" id="3.60.40.10">
    <property type="entry name" value="PPM-type phosphatase domain"/>
    <property type="match status" value="1"/>
</dbReference>
<evidence type="ECO:0000256" key="1">
    <source>
        <dbReference type="ARBA" id="ARBA00022801"/>
    </source>
</evidence>
<dbReference type="GO" id="GO:0016791">
    <property type="term" value="F:phosphatase activity"/>
    <property type="evidence" value="ECO:0007669"/>
    <property type="project" value="TreeGrafter"/>
</dbReference>
<evidence type="ECO:0000256" key="2">
    <source>
        <dbReference type="SAM" id="Phobius"/>
    </source>
</evidence>
<keyword evidence="2" id="KW-1133">Transmembrane helix</keyword>
<protein>
    <submittedName>
        <fullName evidence="4">Stage II sporulation protein E</fullName>
    </submittedName>
</protein>
<accession>A0A420XQQ3</accession>
<dbReference type="Proteomes" id="UP000281955">
    <property type="component" value="Unassembled WGS sequence"/>
</dbReference>
<feature type="domain" description="PPM-type phosphatase" evidence="3">
    <location>
        <begin position="140"/>
        <end position="361"/>
    </location>
</feature>
<proteinExistence type="predicted"/>
<dbReference type="PANTHER" id="PTHR43156">
    <property type="entry name" value="STAGE II SPORULATION PROTEIN E-RELATED"/>
    <property type="match status" value="1"/>
</dbReference>
<keyword evidence="2" id="KW-0472">Membrane</keyword>
<reference evidence="4 5" key="1">
    <citation type="submission" date="2018-10" db="EMBL/GenBank/DDBJ databases">
        <title>Genomic Encyclopedia of Archaeal and Bacterial Type Strains, Phase II (KMG-II): from individual species to whole genera.</title>
        <authorList>
            <person name="Goeker M."/>
        </authorList>
    </citation>
    <scope>NUCLEOTIDE SEQUENCE [LARGE SCALE GENOMIC DNA]</scope>
    <source>
        <strain evidence="4 5">RP-AC37</strain>
    </source>
</reference>
<evidence type="ECO:0000313" key="5">
    <source>
        <dbReference type="Proteomes" id="UP000281955"/>
    </source>
</evidence>
<keyword evidence="2" id="KW-0812">Transmembrane</keyword>
<evidence type="ECO:0000313" key="4">
    <source>
        <dbReference type="EMBL" id="RKS75623.1"/>
    </source>
</evidence>
<evidence type="ECO:0000259" key="3">
    <source>
        <dbReference type="SMART" id="SM00331"/>
    </source>
</evidence>
<dbReference type="AlphaFoldDB" id="A0A420XQQ3"/>
<name>A0A420XQQ3_9ACTN</name>
<dbReference type="InterPro" id="IPR036457">
    <property type="entry name" value="PPM-type-like_dom_sf"/>
</dbReference>
<gene>
    <name evidence="4" type="ORF">CLV35_2100</name>
</gene>
<dbReference type="InterPro" id="IPR052016">
    <property type="entry name" value="Bact_Sigma-Reg"/>
</dbReference>
<keyword evidence="1" id="KW-0378">Hydrolase</keyword>
<feature type="transmembrane region" description="Helical" evidence="2">
    <location>
        <begin position="58"/>
        <end position="78"/>
    </location>
</feature>
<organism evidence="4 5">
    <name type="scientific">Motilibacter peucedani</name>
    <dbReference type="NCBI Taxonomy" id="598650"/>
    <lineage>
        <taxon>Bacteria</taxon>
        <taxon>Bacillati</taxon>
        <taxon>Actinomycetota</taxon>
        <taxon>Actinomycetes</taxon>
        <taxon>Motilibacterales</taxon>
        <taxon>Motilibacteraceae</taxon>
        <taxon>Motilibacter</taxon>
    </lineage>
</organism>
<dbReference type="SUPFAM" id="SSF81606">
    <property type="entry name" value="PP2C-like"/>
    <property type="match status" value="1"/>
</dbReference>
<dbReference type="RefSeq" id="WP_121193370.1">
    <property type="nucleotide sequence ID" value="NZ_RBWV01000011.1"/>
</dbReference>
<dbReference type="EMBL" id="RBWV01000011">
    <property type="protein sequence ID" value="RKS75623.1"/>
    <property type="molecule type" value="Genomic_DNA"/>
</dbReference>